<dbReference type="PANTHER" id="PTHR37299">
    <property type="entry name" value="TRANSCRIPTIONAL REGULATOR-RELATED"/>
    <property type="match status" value="1"/>
</dbReference>
<dbReference type="InterPro" id="IPR011006">
    <property type="entry name" value="CheY-like_superfamily"/>
</dbReference>
<evidence type="ECO:0000313" key="9">
    <source>
        <dbReference type="Proteomes" id="UP000287239"/>
    </source>
</evidence>
<keyword evidence="1" id="KW-0963">Cytoplasm</keyword>
<evidence type="ECO:0000256" key="3">
    <source>
        <dbReference type="ARBA" id="ARBA00023159"/>
    </source>
</evidence>
<name>A0A429ZK25_9ENTE</name>
<evidence type="ECO:0000313" key="8">
    <source>
        <dbReference type="EMBL" id="RST94009.1"/>
    </source>
</evidence>
<protein>
    <recommendedName>
        <fullName evidence="10">DNA-binding response regulator</fullName>
    </recommendedName>
</protein>
<dbReference type="AlphaFoldDB" id="A0A429ZK25"/>
<dbReference type="OrthoDB" id="9809318at2"/>
<dbReference type="EMBL" id="NGJU01000017">
    <property type="protein sequence ID" value="RST94009.1"/>
    <property type="molecule type" value="Genomic_DNA"/>
</dbReference>
<evidence type="ECO:0000259" key="7">
    <source>
        <dbReference type="PROSITE" id="PS50930"/>
    </source>
</evidence>
<evidence type="ECO:0008006" key="10">
    <source>
        <dbReference type="Google" id="ProtNLM"/>
    </source>
</evidence>
<keyword evidence="5" id="KW-0597">Phosphoprotein</keyword>
<keyword evidence="2" id="KW-0902">Two-component regulatory system</keyword>
<evidence type="ECO:0000256" key="4">
    <source>
        <dbReference type="ARBA" id="ARBA00037164"/>
    </source>
</evidence>
<dbReference type="RefSeq" id="WP_126781171.1">
    <property type="nucleotide sequence ID" value="NZ_CAUQJP010000041.1"/>
</dbReference>
<dbReference type="CDD" id="cd17533">
    <property type="entry name" value="REC_LytTR_AgrA-like"/>
    <property type="match status" value="1"/>
</dbReference>
<organism evidence="8 9">
    <name type="scientific">Vagococcus salmoninarum</name>
    <dbReference type="NCBI Taxonomy" id="2739"/>
    <lineage>
        <taxon>Bacteria</taxon>
        <taxon>Bacillati</taxon>
        <taxon>Bacillota</taxon>
        <taxon>Bacilli</taxon>
        <taxon>Lactobacillales</taxon>
        <taxon>Enterococcaceae</taxon>
        <taxon>Vagococcus</taxon>
    </lineage>
</organism>
<dbReference type="Gene3D" id="3.40.50.2300">
    <property type="match status" value="1"/>
</dbReference>
<sequence length="245" mass="29154">MNIFILEEDLYYRQRLERLIKEVLNEKTITIRKIVATGRPKKLLEKVTEQGCHQLFFLDTTFNKDRSKGFRVAQSIREKDPNSTIVFVTGQTELASESFRYKISALDVIEKNQAERELKKRLEECLELVDSRQNQLISQDAFHFETNQSKFQLPYSEILYFETLAIPHKVNVVTKHKKVEFYGSLNGVVKQDQRFYRCHRSYLINLENVSYVDKQDYTVYFEKDKKCYVARRRMKELLAGLDKLR</sequence>
<keyword evidence="9" id="KW-1185">Reference proteome</keyword>
<dbReference type="GeneID" id="98568938"/>
<feature type="domain" description="HTH LytTR-type" evidence="7">
    <location>
        <begin position="142"/>
        <end position="243"/>
    </location>
</feature>
<dbReference type="Proteomes" id="UP000287239">
    <property type="component" value="Unassembled WGS sequence"/>
</dbReference>
<dbReference type="Pfam" id="PF04397">
    <property type="entry name" value="LytTR"/>
    <property type="match status" value="1"/>
</dbReference>
<proteinExistence type="predicted"/>
<comment type="caution">
    <text evidence="8">The sequence shown here is derived from an EMBL/GenBank/DDBJ whole genome shotgun (WGS) entry which is preliminary data.</text>
</comment>
<reference evidence="8 9" key="1">
    <citation type="submission" date="2017-05" db="EMBL/GenBank/DDBJ databases">
        <title>Vagococcus spp. assemblies.</title>
        <authorList>
            <person name="Gulvik C.A."/>
        </authorList>
    </citation>
    <scope>NUCLEOTIDE SEQUENCE [LARGE SCALE GENOMIC DNA]</scope>
    <source>
        <strain evidence="8 9">NCFB 2777</strain>
    </source>
</reference>
<accession>A0A429ZK25</accession>
<dbReference type="GO" id="GO:0000156">
    <property type="term" value="F:phosphorelay response regulator activity"/>
    <property type="evidence" value="ECO:0007669"/>
    <property type="project" value="InterPro"/>
</dbReference>
<evidence type="ECO:0000256" key="1">
    <source>
        <dbReference type="ARBA" id="ARBA00022490"/>
    </source>
</evidence>
<dbReference type="PROSITE" id="PS50930">
    <property type="entry name" value="HTH_LYTTR"/>
    <property type="match status" value="1"/>
</dbReference>
<feature type="modified residue" description="4-aspartylphosphate" evidence="5">
    <location>
        <position position="59"/>
    </location>
</feature>
<dbReference type="Pfam" id="PF00072">
    <property type="entry name" value="Response_reg"/>
    <property type="match status" value="1"/>
</dbReference>
<dbReference type="InterPro" id="IPR046947">
    <property type="entry name" value="LytR-like"/>
</dbReference>
<evidence type="ECO:0000256" key="2">
    <source>
        <dbReference type="ARBA" id="ARBA00023012"/>
    </source>
</evidence>
<dbReference type="PROSITE" id="PS50110">
    <property type="entry name" value="RESPONSE_REGULATORY"/>
    <property type="match status" value="1"/>
</dbReference>
<dbReference type="Gene3D" id="2.40.50.1020">
    <property type="entry name" value="LytTr DNA-binding domain"/>
    <property type="match status" value="1"/>
</dbReference>
<evidence type="ECO:0000256" key="5">
    <source>
        <dbReference type="PROSITE-ProRule" id="PRU00169"/>
    </source>
</evidence>
<dbReference type="GO" id="GO:0003677">
    <property type="term" value="F:DNA binding"/>
    <property type="evidence" value="ECO:0007669"/>
    <property type="project" value="InterPro"/>
</dbReference>
<dbReference type="SUPFAM" id="SSF52172">
    <property type="entry name" value="CheY-like"/>
    <property type="match status" value="1"/>
</dbReference>
<keyword evidence="3" id="KW-0010">Activator</keyword>
<gene>
    <name evidence="8" type="ORF">CBF35_11180</name>
</gene>
<evidence type="ECO:0000259" key="6">
    <source>
        <dbReference type="PROSITE" id="PS50110"/>
    </source>
</evidence>
<dbReference type="PANTHER" id="PTHR37299:SF3">
    <property type="entry name" value="STAGE 0 SPORULATION PROTEIN A HOMOLOG"/>
    <property type="match status" value="1"/>
</dbReference>
<dbReference type="InterPro" id="IPR007492">
    <property type="entry name" value="LytTR_DNA-bd_dom"/>
</dbReference>
<feature type="domain" description="Response regulatory" evidence="6">
    <location>
        <begin position="2"/>
        <end position="126"/>
    </location>
</feature>
<dbReference type="SMART" id="SM00850">
    <property type="entry name" value="LytTR"/>
    <property type="match status" value="1"/>
</dbReference>
<dbReference type="InterPro" id="IPR001789">
    <property type="entry name" value="Sig_transdc_resp-reg_receiver"/>
</dbReference>
<comment type="function">
    <text evidence="4">Required for high-level post-exponential phase expression of a series of secreted proteins.</text>
</comment>